<sequence length="77" mass="8411">MFYLLLMAVLICVISGVGLLANRVILWGTILILGGLGLLVVMTKRYRSRVRSSCDCMPDLPCLECHTPDCLECGGHS</sequence>
<comment type="caution">
    <text evidence="2">The sequence shown here is derived from an EMBL/GenBank/DDBJ whole genome shotgun (WGS) entry which is preliminary data.</text>
</comment>
<keyword evidence="1" id="KW-1133">Transmembrane helix</keyword>
<name>A0ABQ0TXR5_9BACL</name>
<dbReference type="Proteomes" id="UP000319578">
    <property type="component" value="Unassembled WGS sequence"/>
</dbReference>
<dbReference type="EMBL" id="BJON01000032">
    <property type="protein sequence ID" value="GED72640.1"/>
    <property type="molecule type" value="Genomic_DNA"/>
</dbReference>
<evidence type="ECO:0000313" key="3">
    <source>
        <dbReference type="Proteomes" id="UP000319578"/>
    </source>
</evidence>
<protein>
    <recommendedName>
        <fullName evidence="4">LPXTG cell wall anchor domain-containing protein</fullName>
    </recommendedName>
</protein>
<dbReference type="RefSeq" id="WP_141261161.1">
    <property type="nucleotide sequence ID" value="NZ_BJON01000032.1"/>
</dbReference>
<accession>A0ABQ0TXR5</accession>
<evidence type="ECO:0008006" key="4">
    <source>
        <dbReference type="Google" id="ProtNLM"/>
    </source>
</evidence>
<organism evidence="2 3">
    <name type="scientific">Brevibacillus reuszeri</name>
    <dbReference type="NCBI Taxonomy" id="54915"/>
    <lineage>
        <taxon>Bacteria</taxon>
        <taxon>Bacillati</taxon>
        <taxon>Bacillota</taxon>
        <taxon>Bacilli</taxon>
        <taxon>Bacillales</taxon>
        <taxon>Paenibacillaceae</taxon>
        <taxon>Brevibacillus</taxon>
    </lineage>
</organism>
<evidence type="ECO:0000313" key="2">
    <source>
        <dbReference type="EMBL" id="GED72640.1"/>
    </source>
</evidence>
<keyword evidence="1" id="KW-0472">Membrane</keyword>
<feature type="transmembrane region" description="Helical" evidence="1">
    <location>
        <begin position="25"/>
        <end position="43"/>
    </location>
</feature>
<gene>
    <name evidence="2" type="ORF">BRE01_63420</name>
</gene>
<keyword evidence="3" id="KW-1185">Reference proteome</keyword>
<keyword evidence="1" id="KW-0812">Transmembrane</keyword>
<reference evidence="2 3" key="1">
    <citation type="submission" date="2019-06" db="EMBL/GenBank/DDBJ databases">
        <title>Whole genome shotgun sequence of Brevibacillus reuszeri NBRC 15719.</title>
        <authorList>
            <person name="Hosoyama A."/>
            <person name="Uohara A."/>
            <person name="Ohji S."/>
            <person name="Ichikawa N."/>
        </authorList>
    </citation>
    <scope>NUCLEOTIDE SEQUENCE [LARGE SCALE GENOMIC DNA]</scope>
    <source>
        <strain evidence="2 3">NBRC 15719</strain>
    </source>
</reference>
<evidence type="ECO:0000256" key="1">
    <source>
        <dbReference type="SAM" id="Phobius"/>
    </source>
</evidence>
<proteinExistence type="predicted"/>